<evidence type="ECO:0000313" key="3">
    <source>
        <dbReference type="EMBL" id="GEC97564.1"/>
    </source>
</evidence>
<dbReference type="Proteomes" id="UP000318422">
    <property type="component" value="Unassembled WGS sequence"/>
</dbReference>
<dbReference type="SUPFAM" id="SSF54373">
    <property type="entry name" value="FAD-linked reductases, C-terminal domain"/>
    <property type="match status" value="1"/>
</dbReference>
<sequence>MNPPVLVVGGGLAGLVAAHRLHQADIDFVLLEARTRLGGRILTAEAGEALSSEGFDLGPSWFWPDIQPAMGALVRRLGLPAFEQHSDGDMLFERVRGEPPRRLQGMRQEPPSMRIGGGSGALVAALAAGLPASCIRLGARLTDVTLSGSGVAAGFVDADGGVQRLVASDVLFALPPRLLAATVELSPPLDAATARSWRDTPTWMAPHAKFLACYERPFWREAGLSGTAQSSLGPLVEIHDASTAAGQAALFGFVGVPAPQRAQYGEAAIVEAAVRQLVRLFGPEAGAPRATLFKDWAADPFTATADDAQAGEHPVSGGLAAAPAEWRQRLWLAGSEAARRDAGYLAGAVEAAEYAVAALIERRVSAP</sequence>
<dbReference type="RefSeq" id="WP_141354865.1">
    <property type="nucleotide sequence ID" value="NZ_BJNV01000098.1"/>
</dbReference>
<dbReference type="InterPro" id="IPR036188">
    <property type="entry name" value="FAD/NAD-bd_sf"/>
</dbReference>
<dbReference type="InterPro" id="IPR002937">
    <property type="entry name" value="Amino_oxidase"/>
</dbReference>
<keyword evidence="4" id="KW-1185">Reference proteome</keyword>
<dbReference type="GO" id="GO:0016491">
    <property type="term" value="F:oxidoreductase activity"/>
    <property type="evidence" value="ECO:0007669"/>
    <property type="project" value="InterPro"/>
</dbReference>
<dbReference type="InterPro" id="IPR050703">
    <property type="entry name" value="Flavin_MAO"/>
</dbReference>
<protein>
    <recommendedName>
        <fullName evidence="2">Amine oxidase domain-containing protein</fullName>
    </recommendedName>
</protein>
<comment type="caution">
    <text evidence="3">The sequence shown here is derived from an EMBL/GenBank/DDBJ whole genome shotgun (WGS) entry which is preliminary data.</text>
</comment>
<evidence type="ECO:0000256" key="1">
    <source>
        <dbReference type="ARBA" id="ARBA00005995"/>
    </source>
</evidence>
<feature type="domain" description="Amine oxidase" evidence="2">
    <location>
        <begin position="112"/>
        <end position="360"/>
    </location>
</feature>
<dbReference type="OrthoDB" id="3972913at2"/>
<evidence type="ECO:0000313" key="4">
    <source>
        <dbReference type="Proteomes" id="UP000318422"/>
    </source>
</evidence>
<dbReference type="Gene3D" id="3.50.50.60">
    <property type="entry name" value="FAD/NAD(P)-binding domain"/>
    <property type="match status" value="2"/>
</dbReference>
<evidence type="ECO:0000259" key="2">
    <source>
        <dbReference type="Pfam" id="PF01593"/>
    </source>
</evidence>
<dbReference type="AlphaFoldDB" id="A0A4Y4D1E7"/>
<dbReference type="Pfam" id="PF01593">
    <property type="entry name" value="Amino_oxidase"/>
    <property type="match status" value="1"/>
</dbReference>
<gene>
    <name evidence="3" type="ORF">ZRA01_36370</name>
</gene>
<dbReference type="PANTHER" id="PTHR43563">
    <property type="entry name" value="AMINE OXIDASE"/>
    <property type="match status" value="1"/>
</dbReference>
<dbReference type="EMBL" id="BJNV01000098">
    <property type="protein sequence ID" value="GEC97564.1"/>
    <property type="molecule type" value="Genomic_DNA"/>
</dbReference>
<dbReference type="Gene3D" id="3.90.660.10">
    <property type="match status" value="1"/>
</dbReference>
<accession>A0A4Y4D1E7</accession>
<reference evidence="3 4" key="1">
    <citation type="submission" date="2019-06" db="EMBL/GenBank/DDBJ databases">
        <title>Whole genome shotgun sequence of Zoogloea ramigera NBRC 15342.</title>
        <authorList>
            <person name="Hosoyama A."/>
            <person name="Uohara A."/>
            <person name="Ohji S."/>
            <person name="Ichikawa N."/>
        </authorList>
    </citation>
    <scope>NUCLEOTIDE SEQUENCE [LARGE SCALE GENOMIC DNA]</scope>
    <source>
        <strain evidence="3 4">NBRC 15342</strain>
    </source>
</reference>
<dbReference type="SUPFAM" id="SSF51905">
    <property type="entry name" value="FAD/NAD(P)-binding domain"/>
    <property type="match status" value="1"/>
</dbReference>
<dbReference type="PANTHER" id="PTHR43563:SF1">
    <property type="entry name" value="AMINE OXIDASE [FLAVIN-CONTAINING] B"/>
    <property type="match status" value="1"/>
</dbReference>
<dbReference type="Pfam" id="PF13450">
    <property type="entry name" value="NAD_binding_8"/>
    <property type="match status" value="1"/>
</dbReference>
<comment type="similarity">
    <text evidence="1">Belongs to the flavin monoamine oxidase family.</text>
</comment>
<name>A0A4Y4D1E7_ZOORA</name>
<proteinExistence type="inferred from homology"/>
<organism evidence="3 4">
    <name type="scientific">Zoogloea ramigera</name>
    <dbReference type="NCBI Taxonomy" id="350"/>
    <lineage>
        <taxon>Bacteria</taxon>
        <taxon>Pseudomonadati</taxon>
        <taxon>Pseudomonadota</taxon>
        <taxon>Betaproteobacteria</taxon>
        <taxon>Rhodocyclales</taxon>
        <taxon>Zoogloeaceae</taxon>
        <taxon>Zoogloea</taxon>
    </lineage>
</organism>